<evidence type="ECO:0000313" key="9">
    <source>
        <dbReference type="EMBL" id="KNC75314.1"/>
    </source>
</evidence>
<dbReference type="SMART" id="SM00955">
    <property type="entry name" value="RNB"/>
    <property type="match status" value="1"/>
</dbReference>
<sequence>MDELTNDVASLQIAPNGITNSASSTTDQVNRILLPTLGSSDSKKKDKKHTRKKHPGSQRHGEDEGEIDECFAAQASEGSRSLKGKAPNKARNKHRNSKENPSNKSRSHGDVHNTPKSPSAKRKNGDNRQPHKGNNNSNRGSNSHRVNNSQKHALHFETYITEQEGVRKLKAGEVFVGKLRINQKNYREAYVPVAALDGDVLLPSQHHRNRALHGDEVMIELLPRDEWRPLKADFANAMILTETEERQLTDDAKEYPSEFLRKTGRVLRIEREVHNRIVIGVFMPLNGPRVDQGHFGFRPLDTKVPRLMIPVDTAPTDLINADSKELTEKYKTQLFSAKIREWHKKSMMAIGELGENLGENGDVDAETKALLVQYAVETAPFSDEAIACLPPTPWSIPAEEYETRTDLRHERVFTIDPATAMDLDDALSIKRSDDGGFIVGVHIADVTFFVKADTALDAEAERRATTVYLVQRNYPMLPRLLCEQLCSLNPGVERLAFSVFWRMDVHGKVLDTWFARSIIKSCIKMSYEDAQLCISKDAAGNTFEGIAAEIPEVSGDHTAMECAEDVILLNNLALQMRKRRFNNGSLKLDNVKLMFRLDESGLPEDFRTYEQKDSNRLVEEFMLLANCSVARQLHDKLPSHAFLRRQLGPDEKQISKAVAALAACGVVIEGRSSAKIHESLMRMAKEEIRKKETKQVTYDLNNEAAKKTVVQFLTKPMKLAEYICEGAAVKKAYAVELQKAVILDKNTPQEDKPVYDFDEMTVDEIKELLENRGEKMHHNEVVMNTTRHYALAMPLYTHFTSPIRRYADVVVHRMLWSTLIQSSEKLRSPAVLANIAKHCNEQKQASKSAQEQSDKIFLCSLLRVRGGMRKEAVVVGVLDAAFDVYIPDFGIEQRVHFDKLDGLREDLVNFSKQSKVLELHWGPNVPAIHFIGMTEDTGVQTIHMFSRIYVLVESDNTIVPVTLKVTPVRYKDESSIANPSLEL</sequence>
<dbReference type="AlphaFoldDB" id="A0A0L0FEW0"/>
<dbReference type="SUPFAM" id="SSF50249">
    <property type="entry name" value="Nucleic acid-binding proteins"/>
    <property type="match status" value="2"/>
</dbReference>
<dbReference type="GO" id="GO:0003723">
    <property type="term" value="F:RNA binding"/>
    <property type="evidence" value="ECO:0007669"/>
    <property type="project" value="UniProtKB-KW"/>
</dbReference>
<keyword evidence="10" id="KW-1185">Reference proteome</keyword>
<keyword evidence="4" id="KW-0269">Exonuclease</keyword>
<dbReference type="Pfam" id="PF17849">
    <property type="entry name" value="OB_Dis3"/>
    <property type="match status" value="1"/>
</dbReference>
<dbReference type="Gene3D" id="2.40.50.690">
    <property type="match status" value="1"/>
</dbReference>
<evidence type="ECO:0000256" key="6">
    <source>
        <dbReference type="RuleBase" id="RU003901"/>
    </source>
</evidence>
<evidence type="ECO:0000313" key="10">
    <source>
        <dbReference type="Proteomes" id="UP000054560"/>
    </source>
</evidence>
<evidence type="ECO:0000259" key="8">
    <source>
        <dbReference type="SMART" id="SM00955"/>
    </source>
</evidence>
<feature type="compositionally biased region" description="Polar residues" evidence="7">
    <location>
        <begin position="17"/>
        <end position="29"/>
    </location>
</feature>
<evidence type="ECO:0000256" key="5">
    <source>
        <dbReference type="ARBA" id="ARBA00022884"/>
    </source>
</evidence>
<gene>
    <name evidence="9" type="ORF">SARC_12158</name>
</gene>
<dbReference type="PANTHER" id="PTHR23355">
    <property type="entry name" value="RIBONUCLEASE"/>
    <property type="match status" value="1"/>
</dbReference>
<dbReference type="PROSITE" id="PS01175">
    <property type="entry name" value="RIBONUCLEASE_II"/>
    <property type="match status" value="1"/>
</dbReference>
<dbReference type="GO" id="GO:0006402">
    <property type="term" value="P:mRNA catabolic process"/>
    <property type="evidence" value="ECO:0007669"/>
    <property type="project" value="TreeGrafter"/>
</dbReference>
<accession>A0A0L0FEW0</accession>
<feature type="domain" description="RNB" evidence="8">
    <location>
        <begin position="404"/>
        <end position="821"/>
    </location>
</feature>
<dbReference type="InterPro" id="IPR050180">
    <property type="entry name" value="RNR_Ribonuclease"/>
</dbReference>
<evidence type="ECO:0000256" key="2">
    <source>
        <dbReference type="ARBA" id="ARBA00022722"/>
    </source>
</evidence>
<dbReference type="InterPro" id="IPR041505">
    <property type="entry name" value="Dis3_CSD2"/>
</dbReference>
<dbReference type="Proteomes" id="UP000054560">
    <property type="component" value="Unassembled WGS sequence"/>
</dbReference>
<dbReference type="Pfam" id="PF17877">
    <property type="entry name" value="Dis3l2_C_term"/>
    <property type="match status" value="1"/>
</dbReference>
<organism evidence="9 10">
    <name type="scientific">Sphaeroforma arctica JP610</name>
    <dbReference type="NCBI Taxonomy" id="667725"/>
    <lineage>
        <taxon>Eukaryota</taxon>
        <taxon>Ichthyosporea</taxon>
        <taxon>Ichthyophonida</taxon>
        <taxon>Sphaeroforma</taxon>
    </lineage>
</organism>
<dbReference type="InterPro" id="IPR033771">
    <property type="entry name" value="Rrp44_CSD1"/>
</dbReference>
<dbReference type="InterPro" id="IPR022966">
    <property type="entry name" value="RNase_II/R_CS"/>
</dbReference>
<evidence type="ECO:0000256" key="1">
    <source>
        <dbReference type="ARBA" id="ARBA00005785"/>
    </source>
</evidence>
<proteinExistence type="inferred from homology"/>
<evidence type="ECO:0000256" key="3">
    <source>
        <dbReference type="ARBA" id="ARBA00022801"/>
    </source>
</evidence>
<dbReference type="STRING" id="667725.A0A0L0FEW0"/>
<feature type="region of interest" description="Disordered" evidence="7">
    <location>
        <begin position="1"/>
        <end position="146"/>
    </location>
</feature>
<dbReference type="GeneID" id="25912662"/>
<comment type="similarity">
    <text evidence="1 6">Belongs to the RNR ribonuclease family.</text>
</comment>
<keyword evidence="2" id="KW-0540">Nuclease</keyword>
<dbReference type="InterPro" id="IPR012340">
    <property type="entry name" value="NA-bd_OB-fold"/>
</dbReference>
<feature type="compositionally biased region" description="Basic residues" evidence="7">
    <location>
        <begin position="82"/>
        <end position="96"/>
    </location>
</feature>
<feature type="compositionally biased region" description="Low complexity" evidence="7">
    <location>
        <begin position="133"/>
        <end position="146"/>
    </location>
</feature>
<dbReference type="EMBL" id="KQ243702">
    <property type="protein sequence ID" value="KNC75314.1"/>
    <property type="molecule type" value="Genomic_DNA"/>
</dbReference>
<reference evidence="9 10" key="1">
    <citation type="submission" date="2011-02" db="EMBL/GenBank/DDBJ databases">
        <title>The Genome Sequence of Sphaeroforma arctica JP610.</title>
        <authorList>
            <consortium name="The Broad Institute Genome Sequencing Platform"/>
            <person name="Russ C."/>
            <person name="Cuomo C."/>
            <person name="Young S.K."/>
            <person name="Zeng Q."/>
            <person name="Gargeya S."/>
            <person name="Alvarado L."/>
            <person name="Berlin A."/>
            <person name="Chapman S.B."/>
            <person name="Chen Z."/>
            <person name="Freedman E."/>
            <person name="Gellesch M."/>
            <person name="Goldberg J."/>
            <person name="Griggs A."/>
            <person name="Gujja S."/>
            <person name="Heilman E."/>
            <person name="Heiman D."/>
            <person name="Howarth C."/>
            <person name="Mehta T."/>
            <person name="Neiman D."/>
            <person name="Pearson M."/>
            <person name="Roberts A."/>
            <person name="Saif S."/>
            <person name="Shea T."/>
            <person name="Shenoy N."/>
            <person name="Sisk P."/>
            <person name="Stolte C."/>
            <person name="Sykes S."/>
            <person name="White J."/>
            <person name="Yandava C."/>
            <person name="Burger G."/>
            <person name="Gray M.W."/>
            <person name="Holland P.W.H."/>
            <person name="King N."/>
            <person name="Lang F.B.F."/>
            <person name="Roger A.J."/>
            <person name="Ruiz-Trillo I."/>
            <person name="Haas B."/>
            <person name="Nusbaum C."/>
            <person name="Birren B."/>
        </authorList>
    </citation>
    <scope>NUCLEOTIDE SEQUENCE [LARGE SCALE GENOMIC DNA]</scope>
    <source>
        <strain evidence="9 10">JP610</strain>
    </source>
</reference>
<name>A0A0L0FEW0_9EUKA</name>
<dbReference type="GO" id="GO:0000932">
    <property type="term" value="C:P-body"/>
    <property type="evidence" value="ECO:0007669"/>
    <property type="project" value="TreeGrafter"/>
</dbReference>
<dbReference type="InterPro" id="IPR001900">
    <property type="entry name" value="RNase_II/R"/>
</dbReference>
<dbReference type="GO" id="GO:0000175">
    <property type="term" value="F:3'-5'-RNA exonuclease activity"/>
    <property type="evidence" value="ECO:0007669"/>
    <property type="project" value="TreeGrafter"/>
</dbReference>
<dbReference type="Pfam" id="PF17216">
    <property type="entry name" value="Rrp44_CSD1"/>
    <property type="match status" value="1"/>
</dbReference>
<evidence type="ECO:0000256" key="7">
    <source>
        <dbReference type="SAM" id="MobiDB-lite"/>
    </source>
</evidence>
<protein>
    <recommendedName>
        <fullName evidence="8">RNB domain-containing protein</fullName>
    </recommendedName>
</protein>
<feature type="compositionally biased region" description="Basic residues" evidence="7">
    <location>
        <begin position="45"/>
        <end position="57"/>
    </location>
</feature>
<dbReference type="Gene3D" id="2.40.50.140">
    <property type="entry name" value="Nucleic acid-binding proteins"/>
    <property type="match status" value="1"/>
</dbReference>
<dbReference type="InterPro" id="IPR041093">
    <property type="entry name" value="Dis3l2-like_C"/>
</dbReference>
<dbReference type="eggNOG" id="KOG2102">
    <property type="taxonomic scope" value="Eukaryota"/>
</dbReference>
<dbReference type="PANTHER" id="PTHR23355:SF9">
    <property type="entry name" value="DIS3-LIKE EXONUCLEASE 2"/>
    <property type="match status" value="1"/>
</dbReference>
<dbReference type="OrthoDB" id="372421at2759"/>
<evidence type="ECO:0000256" key="4">
    <source>
        <dbReference type="ARBA" id="ARBA00022839"/>
    </source>
</evidence>
<dbReference type="Gene3D" id="2.40.50.700">
    <property type="match status" value="1"/>
</dbReference>
<dbReference type="RefSeq" id="XP_014149216.1">
    <property type="nucleotide sequence ID" value="XM_014293741.1"/>
</dbReference>
<dbReference type="Pfam" id="PF00773">
    <property type="entry name" value="RNB"/>
    <property type="match status" value="1"/>
</dbReference>
<keyword evidence="5" id="KW-0694">RNA-binding</keyword>
<keyword evidence="3" id="KW-0378">Hydrolase</keyword>